<reference evidence="1 2" key="1">
    <citation type="submission" date="2019-04" db="EMBL/GenBank/DDBJ databases">
        <authorList>
            <person name="Li Y."/>
            <person name="Wang J."/>
        </authorList>
    </citation>
    <scope>NUCLEOTIDE SEQUENCE [LARGE SCALE GENOMIC DNA]</scope>
    <source>
        <strain evidence="1 2">DSM 14668</strain>
    </source>
</reference>
<dbReference type="Proteomes" id="UP000309215">
    <property type="component" value="Unassembled WGS sequence"/>
</dbReference>
<dbReference type="AlphaFoldDB" id="A0A4U1IIF3"/>
<dbReference type="Pfam" id="PF05960">
    <property type="entry name" value="DUF885"/>
    <property type="match status" value="1"/>
</dbReference>
<accession>A0A4U1IIF3</accession>
<name>A0A4U1IIF3_9BACT</name>
<gene>
    <name evidence="1" type="ORF">E8A74_49170</name>
</gene>
<protein>
    <submittedName>
        <fullName evidence="1">DUF885 domain-containing protein</fullName>
    </submittedName>
</protein>
<evidence type="ECO:0000313" key="2">
    <source>
        <dbReference type="Proteomes" id="UP000309215"/>
    </source>
</evidence>
<keyword evidence="2" id="KW-1185">Reference proteome</keyword>
<dbReference type="PANTHER" id="PTHR33361">
    <property type="entry name" value="GLR0591 PROTEIN"/>
    <property type="match status" value="1"/>
</dbReference>
<organism evidence="1 2">
    <name type="scientific">Polyangium fumosum</name>
    <dbReference type="NCBI Taxonomy" id="889272"/>
    <lineage>
        <taxon>Bacteria</taxon>
        <taxon>Pseudomonadati</taxon>
        <taxon>Myxococcota</taxon>
        <taxon>Polyangia</taxon>
        <taxon>Polyangiales</taxon>
        <taxon>Polyangiaceae</taxon>
        <taxon>Polyangium</taxon>
    </lineage>
</organism>
<dbReference type="RefSeq" id="WP_136936139.1">
    <property type="nucleotide sequence ID" value="NZ_SSMQ01000118.1"/>
</dbReference>
<dbReference type="PANTHER" id="PTHR33361:SF2">
    <property type="entry name" value="DUF885 DOMAIN-CONTAINING PROTEIN"/>
    <property type="match status" value="1"/>
</dbReference>
<sequence>MPTNFGPVFALSDALLEDIATHRPTSATFWGVRGYDHAWDDFGPEGAASTAAMLSKYRRQLDALPAPERIEDRIAARVMRDFLDVELDRIVHGDHFVDLNNIASPFQHIRMVLDVMDTSSRAGWESMIARLSTIDRATSSYRKALEEGLRRGKTAALRQVDAVLAQGRVHAGEGSFFRTLAPAFAQSSVFDPALAESLERGIVHARRAYGELTEWIEKTYRPAARIEEGVGEEVYARKARGFLGISIDLRETFAWGFAQIREIDARMREVAAQIQPGASIDDVIRLLETDPARCAHGPEDLVRIVGEWQARAVDALAGVHFDIPTPARRVDVKLAPAGSTIGAYYLPPSDDFSRPGTIWYSPGERAEIPLYMELSRAYHEGFPGHHLQLSVQISLQHRLSRLHRVVMSDYQTGYAEGWALYAERLMDELGFLSKPEFVLGQLVCQMMRACRVVLDIGAHLGLHAPTDAPIRPGARIDYDYGVELLTRIGRIPADHATAEMTRYLGWPGQAIAYKVGERVVLGLRDELRARRGSSFDLKTFHADLLGVGSVGLGTLRELLLS</sequence>
<dbReference type="EMBL" id="SSMQ01000118">
    <property type="protein sequence ID" value="TKC93666.1"/>
    <property type="molecule type" value="Genomic_DNA"/>
</dbReference>
<dbReference type="InterPro" id="IPR010281">
    <property type="entry name" value="DUF885"/>
</dbReference>
<proteinExistence type="predicted"/>
<comment type="caution">
    <text evidence="1">The sequence shown here is derived from an EMBL/GenBank/DDBJ whole genome shotgun (WGS) entry which is preliminary data.</text>
</comment>
<dbReference type="OrthoDB" id="9760040at2"/>
<evidence type="ECO:0000313" key="1">
    <source>
        <dbReference type="EMBL" id="TKC93666.1"/>
    </source>
</evidence>